<keyword evidence="5" id="KW-1185">Reference proteome</keyword>
<proteinExistence type="predicted"/>
<comment type="subcellular location">
    <subcellularLocation>
        <location evidence="1">Nucleus</location>
    </subcellularLocation>
</comment>
<reference evidence="4" key="2">
    <citation type="submission" date="2025-08" db="UniProtKB">
        <authorList>
            <consortium name="Ensembl"/>
        </authorList>
    </citation>
    <scope>IDENTIFICATION</scope>
</reference>
<dbReference type="Ensembl" id="ENSCSAVT00000013343.1">
    <property type="protein sequence ID" value="ENSCSAVP00000013194.1"/>
    <property type="gene ID" value="ENSCSAVG00000007745.1"/>
</dbReference>
<sequence>KMPMLGRKTFDGGSPSLGGIESKFVIPHTKEAFGDEEEYTERMNLYDKKIWTCQCTGHSNHTHLGATLSEASCREKLAQTYDEIWEEPVLKLVHHSFSPLESIVVQANNTLLTTLVHGETVKFTAKPGVTFLAKIQEKHVDVDVPETSTDPDTPDVIDKKEDVAENGDKTDETNHDGKEDSVKSEVGENSNIRRSARSPSTIVRSGVSLKGKRPKIIPAKYNILLVEENKIVSKVPSEHLTRTMKPPNRDQIRLFIRSNSIRPLSSKKKVPWMVNEDLVFRYKLPSRVPEEEIVDILQLCSVTTQQYLHGSDTSISNGHCNGDVIDVDDCDETSKKRKGEKLQSQSKKAKRDSLLLKETKSSLDAFLKKTTKLFSEKIGEIDGKSARQQGSPRKSTSPKKKKQATILELTKKGGIKMVSSRPPAKSGVPKPRKPRQPLIVLQLVALKKEKRFRAHKYKLTITAACKILTEKQRENLPPEVKEDVLAKWEMVEFKRKYDSMSASERKEFLAQRRREKQAPLGGVVSDKFEDQHLTRAASFSFSVLRFEAFYITFRRQLPSMELVELPESLPNTAFGNVAMVCEFLHTYHQLLAPKDPGFHKQFHFHNIIEAVTLGRNGGYMSPHKILLHQQCQVTEMYQDFYIINNQLFFIRVTPSVCCELVRICLRQNDEDVDEGKSDSSSDAGFSDAELSDSVSGYEFLCGLAGRDFHMLPNQQVEVLAALAYRVMNTYAVQIHIEDTSEKATTIYKKVLQHKKEKKMTEVPKIADPSPIEPFLVKPNNEEDVMDEGIDLISRVKKRKLLSEKHRRAEEERRKKVREQEERILREQKSKQEQAKADRQLEETRTLARHLRRRLPLGTDRNHSRYWLFCDGIPGFYIEKGWVNDHVDY</sequence>
<reference evidence="5" key="1">
    <citation type="submission" date="2003-08" db="EMBL/GenBank/DDBJ databases">
        <authorList>
            <person name="Birren B."/>
            <person name="Nusbaum C."/>
            <person name="Abebe A."/>
            <person name="Abouelleil A."/>
            <person name="Adekoya E."/>
            <person name="Ait-zahra M."/>
            <person name="Allen N."/>
            <person name="Allen T."/>
            <person name="An P."/>
            <person name="Anderson M."/>
            <person name="Anderson S."/>
            <person name="Arachchi H."/>
            <person name="Armbruster J."/>
            <person name="Bachantsang P."/>
            <person name="Baldwin J."/>
            <person name="Barry A."/>
            <person name="Bayul T."/>
            <person name="Blitshsteyn B."/>
            <person name="Bloom T."/>
            <person name="Blye J."/>
            <person name="Boguslavskiy L."/>
            <person name="Borowsky M."/>
            <person name="Boukhgalter B."/>
            <person name="Brunache A."/>
            <person name="Butler J."/>
            <person name="Calixte N."/>
            <person name="Calvo S."/>
            <person name="Camarata J."/>
            <person name="Campo K."/>
            <person name="Chang J."/>
            <person name="Cheshatsang Y."/>
            <person name="Citroen M."/>
            <person name="Collymore A."/>
            <person name="Considine T."/>
            <person name="Cook A."/>
            <person name="Cooke P."/>
            <person name="Corum B."/>
            <person name="Cuomo C."/>
            <person name="David R."/>
            <person name="Dawoe T."/>
            <person name="Degray S."/>
            <person name="Dodge S."/>
            <person name="Dooley K."/>
            <person name="Dorje P."/>
            <person name="Dorjee K."/>
            <person name="Dorris L."/>
            <person name="Duffey N."/>
            <person name="Dupes A."/>
            <person name="Elkins T."/>
            <person name="Engels R."/>
            <person name="Erickson J."/>
            <person name="Farina A."/>
            <person name="Faro S."/>
            <person name="Ferreira P."/>
            <person name="Fischer H."/>
            <person name="Fitzgerald M."/>
            <person name="Foley K."/>
            <person name="Gage D."/>
            <person name="Galagan J."/>
            <person name="Gearin G."/>
            <person name="Gnerre S."/>
            <person name="Gnirke A."/>
            <person name="Goyette A."/>
            <person name="Graham J."/>
            <person name="Grandbois E."/>
            <person name="Gyaltsen K."/>
            <person name="Hafez N."/>
            <person name="Hagopian D."/>
            <person name="Hagos B."/>
            <person name="Hall J."/>
            <person name="Hatcher B."/>
            <person name="Heller A."/>
            <person name="Higgins H."/>
            <person name="Honan T."/>
            <person name="Horn A."/>
            <person name="Houde N."/>
            <person name="Hughes L."/>
            <person name="Hulme W."/>
            <person name="Husby E."/>
            <person name="Iliev I."/>
            <person name="Jaffe D."/>
            <person name="Jones C."/>
            <person name="Kamal M."/>
            <person name="Kamat A."/>
            <person name="Kamvysselis M."/>
            <person name="Karlsson E."/>
            <person name="Kells C."/>
            <person name="Kieu A."/>
            <person name="Kisner P."/>
            <person name="Kodira C."/>
            <person name="Kulbokas E."/>
            <person name="Labutti K."/>
            <person name="Lama D."/>
            <person name="Landers T."/>
            <person name="Leger J."/>
            <person name="Levine S."/>
            <person name="Lewis D."/>
            <person name="Lewis T."/>
            <person name="Lindblad-toh K."/>
            <person name="Liu X."/>
            <person name="Lokyitsang T."/>
            <person name="Lokyitsang Y."/>
            <person name="Lucien O."/>
            <person name="Lui A."/>
            <person name="Ma L.J."/>
            <person name="Mabbitt R."/>
            <person name="Macdonald J."/>
            <person name="Maclean C."/>
            <person name="Major J."/>
            <person name="Manning J."/>
            <person name="Marabella R."/>
            <person name="Maru K."/>
            <person name="Matthews C."/>
            <person name="Mauceli E."/>
            <person name="Mccarthy M."/>
            <person name="Mcdonough S."/>
            <person name="Mcghee T."/>
            <person name="Meldrim J."/>
            <person name="Meneus L."/>
            <person name="Mesirov J."/>
            <person name="Mihalev A."/>
            <person name="Mihova T."/>
            <person name="Mikkelsen T."/>
            <person name="Mlenga V."/>
            <person name="Moru K."/>
            <person name="Mozes J."/>
            <person name="Mulrain L."/>
            <person name="Munson G."/>
            <person name="Naylor J."/>
            <person name="Newes C."/>
            <person name="Nguyen C."/>
            <person name="Nguyen N."/>
            <person name="Nguyen T."/>
            <person name="Nicol R."/>
            <person name="Nielsen C."/>
            <person name="Nizzari M."/>
            <person name="Norbu C."/>
            <person name="Norbu N."/>
            <person name="O'donnell P."/>
            <person name="Okoawo O."/>
            <person name="O'leary S."/>
            <person name="Omotosho B."/>
            <person name="O'neill K."/>
            <person name="Osman S."/>
            <person name="Parker S."/>
            <person name="Perrin D."/>
            <person name="Phunkhang P."/>
            <person name="Piqani B."/>
            <person name="Purcell S."/>
            <person name="Rachupka T."/>
            <person name="Ramasamy U."/>
            <person name="Rameau R."/>
            <person name="Ray V."/>
            <person name="Raymond C."/>
            <person name="Retta R."/>
            <person name="Richardson S."/>
            <person name="Rise C."/>
            <person name="Rodriguez J."/>
            <person name="Rogers J."/>
            <person name="Rogov P."/>
            <person name="Rutman M."/>
            <person name="Schupbach R."/>
            <person name="Seaman C."/>
            <person name="Settipalli S."/>
            <person name="Sharpe T."/>
            <person name="Sheridan J."/>
            <person name="Sherpa N."/>
            <person name="Shi J."/>
            <person name="Smirnov S."/>
            <person name="Smith C."/>
            <person name="Sougnez C."/>
            <person name="Spencer B."/>
            <person name="Stalker J."/>
            <person name="Stange-thomann N."/>
            <person name="Stavropoulos S."/>
            <person name="Stetson K."/>
            <person name="Stone C."/>
            <person name="Stone S."/>
            <person name="Stubbs M."/>
            <person name="Talamas J."/>
            <person name="Tchuinga P."/>
            <person name="Tenzing P."/>
            <person name="Tesfaye S."/>
            <person name="Theodore J."/>
            <person name="Thoulutsang Y."/>
            <person name="Topham K."/>
            <person name="Towey S."/>
            <person name="Tsamla T."/>
            <person name="Tsomo N."/>
            <person name="Vallee D."/>
            <person name="Vassiliev H."/>
            <person name="Venkataraman V."/>
            <person name="Vinson J."/>
            <person name="Vo A."/>
            <person name="Wade C."/>
            <person name="Wang S."/>
            <person name="Wangchuk T."/>
            <person name="Wangdi T."/>
            <person name="Whittaker C."/>
            <person name="Wilkinson J."/>
            <person name="Wu Y."/>
            <person name="Wyman D."/>
            <person name="Yadav S."/>
            <person name="Yang S."/>
            <person name="Yang X."/>
            <person name="Yeager S."/>
            <person name="Yee E."/>
            <person name="Young G."/>
            <person name="Zainoun J."/>
            <person name="Zembeck L."/>
            <person name="Zimmer A."/>
            <person name="Zody M."/>
            <person name="Lander E."/>
        </authorList>
    </citation>
    <scope>NUCLEOTIDE SEQUENCE [LARGE SCALE GENOMIC DNA]</scope>
</reference>
<dbReference type="PANTHER" id="PTHR46802">
    <property type="entry name" value="TYROSINE-PROTEIN KINASE BAZ1B"/>
    <property type="match status" value="1"/>
</dbReference>
<dbReference type="Proteomes" id="UP000007875">
    <property type="component" value="Unassembled WGS sequence"/>
</dbReference>
<name>H2Z6I2_CIOSA</name>
<dbReference type="GeneTree" id="ENSGT00940000156831"/>
<dbReference type="GO" id="GO:0090535">
    <property type="term" value="C:WICH complex"/>
    <property type="evidence" value="ECO:0007669"/>
    <property type="project" value="InterPro"/>
</dbReference>
<dbReference type="GO" id="GO:0006974">
    <property type="term" value="P:DNA damage response"/>
    <property type="evidence" value="ECO:0007669"/>
    <property type="project" value="TreeGrafter"/>
</dbReference>
<feature type="compositionally biased region" description="Basic and acidic residues" evidence="2">
    <location>
        <begin position="156"/>
        <end position="186"/>
    </location>
</feature>
<dbReference type="AlphaFoldDB" id="H2Z6I2"/>
<dbReference type="PANTHER" id="PTHR46802:SF1">
    <property type="entry name" value="TYROSINE-PROTEIN KINASE BAZ1B"/>
    <property type="match status" value="1"/>
</dbReference>
<dbReference type="InterPro" id="IPR013136">
    <property type="entry name" value="WSTF_Acf1_Cbp146"/>
</dbReference>
<dbReference type="GO" id="GO:0042393">
    <property type="term" value="F:histone binding"/>
    <property type="evidence" value="ECO:0007669"/>
    <property type="project" value="TreeGrafter"/>
</dbReference>
<evidence type="ECO:0000313" key="5">
    <source>
        <dbReference type="Proteomes" id="UP000007875"/>
    </source>
</evidence>
<feature type="region of interest" description="Disordered" evidence="2">
    <location>
        <begin position="334"/>
        <end position="353"/>
    </location>
</feature>
<dbReference type="Pfam" id="PF10537">
    <property type="entry name" value="WAC_Acf1_DNA_bd"/>
    <property type="match status" value="1"/>
</dbReference>
<evidence type="ECO:0000256" key="1">
    <source>
        <dbReference type="PROSITE-ProRule" id="PRU00475"/>
    </source>
</evidence>
<feature type="region of interest" description="Disordered" evidence="2">
    <location>
        <begin position="142"/>
        <end position="207"/>
    </location>
</feature>
<dbReference type="InterPro" id="IPR047174">
    <property type="entry name" value="BAZ1B"/>
</dbReference>
<protein>
    <recommendedName>
        <fullName evidence="3">WAC domain-containing protein</fullName>
    </recommendedName>
</protein>
<evidence type="ECO:0000313" key="4">
    <source>
        <dbReference type="Ensembl" id="ENSCSAVP00000013194.1"/>
    </source>
</evidence>
<feature type="region of interest" description="Disordered" evidence="2">
    <location>
        <begin position="381"/>
        <end position="434"/>
    </location>
</feature>
<dbReference type="GO" id="GO:0140801">
    <property type="term" value="F:histone H2AXY142 kinase activity"/>
    <property type="evidence" value="ECO:0007669"/>
    <property type="project" value="InterPro"/>
</dbReference>
<organism evidence="4 5">
    <name type="scientific">Ciona savignyi</name>
    <name type="common">Pacific transparent sea squirt</name>
    <dbReference type="NCBI Taxonomy" id="51511"/>
    <lineage>
        <taxon>Eukaryota</taxon>
        <taxon>Metazoa</taxon>
        <taxon>Chordata</taxon>
        <taxon>Tunicata</taxon>
        <taxon>Ascidiacea</taxon>
        <taxon>Phlebobranchia</taxon>
        <taxon>Cionidae</taxon>
        <taxon>Ciona</taxon>
    </lineage>
</organism>
<accession>H2Z6I2</accession>
<reference evidence="4" key="3">
    <citation type="submission" date="2025-09" db="UniProtKB">
        <authorList>
            <consortium name="Ensembl"/>
        </authorList>
    </citation>
    <scope>IDENTIFICATION</scope>
</reference>
<feature type="compositionally biased region" description="Polar residues" evidence="2">
    <location>
        <begin position="187"/>
        <end position="203"/>
    </location>
</feature>
<evidence type="ECO:0000259" key="3">
    <source>
        <dbReference type="PROSITE" id="PS51136"/>
    </source>
</evidence>
<keyword evidence="1" id="KW-0539">Nucleus</keyword>
<evidence type="ECO:0000256" key="2">
    <source>
        <dbReference type="SAM" id="MobiDB-lite"/>
    </source>
</evidence>
<dbReference type="PROSITE" id="PS51136">
    <property type="entry name" value="WAC"/>
    <property type="match status" value="1"/>
</dbReference>
<feature type="domain" description="WAC" evidence="3">
    <location>
        <begin position="21"/>
        <end position="127"/>
    </location>
</feature>
<feature type="region of interest" description="Disordered" evidence="2">
    <location>
        <begin position="803"/>
        <end position="840"/>
    </location>
</feature>